<dbReference type="Pfam" id="PF08640">
    <property type="entry name" value="U3_assoc_6"/>
    <property type="match status" value="1"/>
</dbReference>
<dbReference type="Gene3D" id="1.25.40.10">
    <property type="entry name" value="Tetratricopeptide repeat domain"/>
    <property type="match status" value="1"/>
</dbReference>
<dbReference type="InterPro" id="IPR011990">
    <property type="entry name" value="TPR-like_helical_dom_sf"/>
</dbReference>
<comment type="subcellular location">
    <subcellularLocation>
        <location evidence="1">Nucleus</location>
        <location evidence="1">Nucleolus</location>
    </subcellularLocation>
</comment>
<keyword evidence="3" id="KW-0698">rRNA processing</keyword>
<keyword evidence="4" id="KW-0677">Repeat</keyword>
<gene>
    <name evidence="8" type="ORF">G210_5407</name>
</gene>
<name>M3K4T7_CANMX</name>
<feature type="compositionally biased region" description="Basic and acidic residues" evidence="6">
    <location>
        <begin position="216"/>
        <end position="232"/>
    </location>
</feature>
<evidence type="ECO:0000256" key="6">
    <source>
        <dbReference type="SAM" id="MobiDB-lite"/>
    </source>
</evidence>
<feature type="region of interest" description="Disordered" evidence="6">
    <location>
        <begin position="216"/>
        <end position="239"/>
    </location>
</feature>
<dbReference type="GO" id="GO:0030515">
    <property type="term" value="F:snoRNA binding"/>
    <property type="evidence" value="ECO:0007669"/>
    <property type="project" value="InterPro"/>
</dbReference>
<proteinExistence type="inferred from homology"/>
<evidence type="ECO:0000256" key="4">
    <source>
        <dbReference type="ARBA" id="ARBA00022737"/>
    </source>
</evidence>
<evidence type="ECO:0000256" key="1">
    <source>
        <dbReference type="ARBA" id="ARBA00004604"/>
    </source>
</evidence>
<dbReference type="SMART" id="SM00386">
    <property type="entry name" value="HAT"/>
    <property type="match status" value="3"/>
</dbReference>
<feature type="domain" description="U3 small nucleolar RNA-associated protein 6 N-terminal" evidence="7">
    <location>
        <begin position="9"/>
        <end position="95"/>
    </location>
</feature>
<evidence type="ECO:0000256" key="5">
    <source>
        <dbReference type="ARBA" id="ARBA00023242"/>
    </source>
</evidence>
<evidence type="ECO:0000256" key="3">
    <source>
        <dbReference type="ARBA" id="ARBA00022552"/>
    </source>
</evidence>
<accession>M3K4T7</accession>
<dbReference type="InterPro" id="IPR013949">
    <property type="entry name" value="Utp6"/>
</dbReference>
<comment type="caution">
    <text evidence="8">The sequence shown here is derived from an EMBL/GenBank/DDBJ whole genome shotgun (WGS) entry which is preliminary data.</text>
</comment>
<keyword evidence="5" id="KW-0539">Nucleus</keyword>
<dbReference type="HOGENOM" id="CLU_026025_3_0_1"/>
<keyword evidence="9" id="KW-1185">Reference proteome</keyword>
<dbReference type="OMA" id="YAKLEMI"/>
<dbReference type="AlphaFoldDB" id="M3K4T7"/>
<dbReference type="GO" id="GO:0000462">
    <property type="term" value="P:maturation of SSU-rRNA from tricistronic rRNA transcript (SSU-rRNA, 5.8S rRNA, LSU-rRNA)"/>
    <property type="evidence" value="ECO:0007669"/>
    <property type="project" value="InterPro"/>
</dbReference>
<dbReference type="InterPro" id="IPR003107">
    <property type="entry name" value="HAT"/>
</dbReference>
<protein>
    <recommendedName>
        <fullName evidence="7">U3 small nucleolar RNA-associated protein 6 N-terminal domain-containing protein</fullName>
    </recommendedName>
</protein>
<dbReference type="PANTHER" id="PTHR23271:SF1">
    <property type="entry name" value="U3 SMALL NUCLEOLAR RNA-ASSOCIATED PROTEIN 6 HOMOLOG"/>
    <property type="match status" value="1"/>
</dbReference>
<sequence length="440" mass="51464">MADKVRYYLEQSVPELEDLKSKGLFDNNEIKMIMRRRTDFEHRITGRGSKPRDFLKYVDFEINLEKLRKKRYARLSKVGLVDTKPSISDWAGVRRIFFIFDRSVKRYPGEIDLWSKYLGFAKKSGAIKIIYKIYSRLLQLQPRNIDPWLSATNYEFDTNGNAKGARVLFQKGLKMNSESMELWINYAKFELIYISKLLARRKVLGLITEKQQREQMETEEAKRQQELKKNSTIDEEEVDGDDEFNGDKIVLPSSEEIKDQLNHLPEADMNMLGNPETNPALKGDVVLTIFDLCIPAILKTIPKYSTVVKPDDKTFEIVDKFLNLFDKFPDLNREYLYLHVLNYLQKEHSEDLRTILIDITLPIRNITIESDTLAESLQLSVNKFIAYKRKLKNATDKDTLTNMFVNHLNNQFFNYDDEEKEPNAKIDALLKAIIKKCRTA</sequence>
<evidence type="ECO:0000313" key="8">
    <source>
        <dbReference type="EMBL" id="EMG49769.1"/>
    </source>
</evidence>
<dbReference type="eggNOG" id="KOG2396">
    <property type="taxonomic scope" value="Eukaryota"/>
</dbReference>
<dbReference type="OrthoDB" id="28112at2759"/>
<organism evidence="8 9">
    <name type="scientific">Candida maltosa (strain Xu316)</name>
    <name type="common">Yeast</name>
    <dbReference type="NCBI Taxonomy" id="1245528"/>
    <lineage>
        <taxon>Eukaryota</taxon>
        <taxon>Fungi</taxon>
        <taxon>Dikarya</taxon>
        <taxon>Ascomycota</taxon>
        <taxon>Saccharomycotina</taxon>
        <taxon>Pichiomycetes</taxon>
        <taxon>Debaryomycetaceae</taxon>
        <taxon>Candida/Lodderomyces clade</taxon>
        <taxon>Candida</taxon>
    </lineage>
</organism>
<dbReference type="GO" id="GO:0034388">
    <property type="term" value="C:Pwp2p-containing subcomplex of 90S preribosome"/>
    <property type="evidence" value="ECO:0007669"/>
    <property type="project" value="TreeGrafter"/>
</dbReference>
<evidence type="ECO:0000259" key="7">
    <source>
        <dbReference type="Pfam" id="PF08640"/>
    </source>
</evidence>
<dbReference type="Proteomes" id="UP000011777">
    <property type="component" value="Unassembled WGS sequence"/>
</dbReference>
<evidence type="ECO:0000313" key="9">
    <source>
        <dbReference type="Proteomes" id="UP000011777"/>
    </source>
</evidence>
<dbReference type="InterPro" id="IPR055347">
    <property type="entry name" value="UTP6_N"/>
</dbReference>
<comment type="similarity">
    <text evidence="2">Belongs to the UTP6 family.</text>
</comment>
<dbReference type="PANTHER" id="PTHR23271">
    <property type="entry name" value="HEPATOCELLULAR CARCINOMA-ASSOCIATED ANTIGEN 66"/>
    <property type="match status" value="1"/>
</dbReference>
<dbReference type="SUPFAM" id="SSF48452">
    <property type="entry name" value="TPR-like"/>
    <property type="match status" value="1"/>
</dbReference>
<dbReference type="EMBL" id="AOGT01000501">
    <property type="protein sequence ID" value="EMG49769.1"/>
    <property type="molecule type" value="Genomic_DNA"/>
</dbReference>
<dbReference type="Pfam" id="PF23240">
    <property type="entry name" value="HAT_PRP39_N"/>
    <property type="match status" value="1"/>
</dbReference>
<reference evidence="8 9" key="1">
    <citation type="submission" date="2013-02" db="EMBL/GenBank/DDBJ databases">
        <title>Genome sequence of Candida maltosa Xu316, a potential industrial strain for xylitol and ethanol production.</title>
        <authorList>
            <person name="Yu J."/>
            <person name="Wang Q."/>
            <person name="Geng X."/>
            <person name="Bao W."/>
            <person name="He P."/>
            <person name="Cai J."/>
        </authorList>
    </citation>
    <scope>NUCLEOTIDE SEQUENCE [LARGE SCALE GENOMIC DNA]</scope>
    <source>
        <strain evidence="9">Xu316</strain>
    </source>
</reference>
<dbReference type="STRING" id="1245528.M3K4T7"/>
<evidence type="ECO:0000256" key="2">
    <source>
        <dbReference type="ARBA" id="ARBA00010734"/>
    </source>
</evidence>
<dbReference type="GO" id="GO:0032040">
    <property type="term" value="C:small-subunit processome"/>
    <property type="evidence" value="ECO:0007669"/>
    <property type="project" value="TreeGrafter"/>
</dbReference>